<evidence type="ECO:0008006" key="6">
    <source>
        <dbReference type="Google" id="ProtNLM"/>
    </source>
</evidence>
<proteinExistence type="inferred from homology"/>
<dbReference type="Proteomes" id="UP000824190">
    <property type="component" value="Unassembled WGS sequence"/>
</dbReference>
<accession>A0A9D1UKR9</accession>
<dbReference type="Pfam" id="PF02837">
    <property type="entry name" value="Glyco_hydro_2_N"/>
    <property type="match status" value="1"/>
</dbReference>
<feature type="domain" description="Glycosyl hydrolases family 2 sugar binding" evidence="3">
    <location>
        <begin position="25"/>
        <end position="191"/>
    </location>
</feature>
<evidence type="ECO:0000256" key="1">
    <source>
        <dbReference type="ARBA" id="ARBA00007401"/>
    </source>
</evidence>
<dbReference type="GO" id="GO:0004553">
    <property type="term" value="F:hydrolase activity, hydrolyzing O-glycosyl compounds"/>
    <property type="evidence" value="ECO:0007669"/>
    <property type="project" value="InterPro"/>
</dbReference>
<dbReference type="PANTHER" id="PTHR42732:SF3">
    <property type="entry name" value="HYDROLASE"/>
    <property type="match status" value="1"/>
</dbReference>
<dbReference type="Gene3D" id="2.60.120.260">
    <property type="entry name" value="Galactose-binding domain-like"/>
    <property type="match status" value="1"/>
</dbReference>
<dbReference type="PANTHER" id="PTHR42732">
    <property type="entry name" value="BETA-GALACTOSIDASE"/>
    <property type="match status" value="1"/>
</dbReference>
<dbReference type="GO" id="GO:0005975">
    <property type="term" value="P:carbohydrate metabolic process"/>
    <property type="evidence" value="ECO:0007669"/>
    <property type="project" value="InterPro"/>
</dbReference>
<dbReference type="SUPFAM" id="SSF51445">
    <property type="entry name" value="(Trans)glycosidases"/>
    <property type="match status" value="1"/>
</dbReference>
<evidence type="ECO:0000259" key="3">
    <source>
        <dbReference type="Pfam" id="PF02837"/>
    </source>
</evidence>
<dbReference type="EMBL" id="DXGC01000049">
    <property type="protein sequence ID" value="HIW91018.1"/>
    <property type="molecule type" value="Genomic_DNA"/>
</dbReference>
<sequence>MTSLRATTQDGTYPRPLLVREHWTSLDGQWGFAHDDNDVGRRERWYSSGEAFDREILVPFAPESAASGIGDTGYHPVVWYRRDVEWAAERDAESGTQGRLLLHFGAIDDTADIWVDGDHVGHHRGGQTAFTLDITDALGEGTHHTIVVRAEDDPTQSEFPRGKQDWKPEPHDIWYQRSTGIWRSVWLEEVPDTHIVDSTWTYDPVHGRVGFEVELNQAPREDAVLRTTLRFGEEILGMLSTMASGDLVRGTVDLPFLRNTQHREDYLWSPENPNLVDIELELVLSGKAGEDTVTDHAATYCGLRTVGVDRGHFLLNDHPCYVRSVLEQGYWTDSHFTAPSVDAYREEVEIIQELGFNAVRVHQKTEDPRFHYWADRLGLLVWGESASPYAFSARGAVALTSEWAEIVRQYRGHPSVVTWVPVNESWGVHDLAHAPEQRSLVASLAALTRALDPHRPVISNDGWEHVDSDILTVHDYTPVVDVLERNWNDPARTDDLLRNIAPNGRRVLLTSDAAAEDAPLMVTEFGGISYSGDDTWGYATVGSDEDFEELLGGLFGAVRSSDRLAGICYTQLTDTLQEANGLLRDDRSPKLPVETLRRIISG</sequence>
<reference evidence="4" key="2">
    <citation type="submission" date="2021-04" db="EMBL/GenBank/DDBJ databases">
        <authorList>
            <person name="Gilroy R."/>
        </authorList>
    </citation>
    <scope>NUCLEOTIDE SEQUENCE</scope>
    <source>
        <strain evidence="4">CHK32-1732</strain>
    </source>
</reference>
<protein>
    <recommendedName>
        <fullName evidence="6">Glycoside hydrolase family 2</fullName>
    </recommendedName>
</protein>
<comment type="similarity">
    <text evidence="1">Belongs to the glycosyl hydrolase 2 family.</text>
</comment>
<dbReference type="InterPro" id="IPR051913">
    <property type="entry name" value="GH2_Domain-Containing"/>
</dbReference>
<dbReference type="InterPro" id="IPR017853">
    <property type="entry name" value="GH"/>
</dbReference>
<dbReference type="InterPro" id="IPR006104">
    <property type="entry name" value="Glyco_hydro_2_N"/>
</dbReference>
<dbReference type="Gene3D" id="3.20.20.80">
    <property type="entry name" value="Glycosidases"/>
    <property type="match status" value="1"/>
</dbReference>
<dbReference type="InterPro" id="IPR006103">
    <property type="entry name" value="Glyco_hydro_2_cat"/>
</dbReference>
<evidence type="ECO:0000259" key="2">
    <source>
        <dbReference type="Pfam" id="PF02836"/>
    </source>
</evidence>
<evidence type="ECO:0000313" key="4">
    <source>
        <dbReference type="EMBL" id="HIW91018.1"/>
    </source>
</evidence>
<dbReference type="SUPFAM" id="SSF49785">
    <property type="entry name" value="Galactose-binding domain-like"/>
    <property type="match status" value="1"/>
</dbReference>
<dbReference type="Pfam" id="PF02836">
    <property type="entry name" value="Glyco_hydro_2_C"/>
    <property type="match status" value="1"/>
</dbReference>
<reference evidence="4" key="1">
    <citation type="journal article" date="2021" name="PeerJ">
        <title>Extensive microbial diversity within the chicken gut microbiome revealed by metagenomics and culture.</title>
        <authorList>
            <person name="Gilroy R."/>
            <person name="Ravi A."/>
            <person name="Getino M."/>
            <person name="Pursley I."/>
            <person name="Horton D.L."/>
            <person name="Alikhan N.F."/>
            <person name="Baker D."/>
            <person name="Gharbi K."/>
            <person name="Hall N."/>
            <person name="Watson M."/>
            <person name="Adriaenssens E.M."/>
            <person name="Foster-Nyarko E."/>
            <person name="Jarju S."/>
            <person name="Secka A."/>
            <person name="Antonio M."/>
            <person name="Oren A."/>
            <person name="Chaudhuri R.R."/>
            <person name="La Ragione R."/>
            <person name="Hildebrand F."/>
            <person name="Pallen M.J."/>
        </authorList>
    </citation>
    <scope>NUCLEOTIDE SEQUENCE</scope>
    <source>
        <strain evidence="4">CHK32-1732</strain>
    </source>
</reference>
<evidence type="ECO:0000313" key="5">
    <source>
        <dbReference type="Proteomes" id="UP000824190"/>
    </source>
</evidence>
<name>A0A9D1UKR9_9CORY</name>
<dbReference type="AlphaFoldDB" id="A0A9D1UKR9"/>
<dbReference type="InterPro" id="IPR008979">
    <property type="entry name" value="Galactose-bd-like_sf"/>
</dbReference>
<organism evidence="4 5">
    <name type="scientific">Candidatus Corynebacterium avicola</name>
    <dbReference type="NCBI Taxonomy" id="2838527"/>
    <lineage>
        <taxon>Bacteria</taxon>
        <taxon>Bacillati</taxon>
        <taxon>Actinomycetota</taxon>
        <taxon>Actinomycetes</taxon>
        <taxon>Mycobacteriales</taxon>
        <taxon>Corynebacteriaceae</taxon>
        <taxon>Corynebacterium</taxon>
    </lineage>
</organism>
<gene>
    <name evidence="4" type="ORF">H9870_05070</name>
</gene>
<feature type="domain" description="Glycoside hydrolase family 2 catalytic" evidence="2">
    <location>
        <begin position="308"/>
        <end position="463"/>
    </location>
</feature>
<comment type="caution">
    <text evidence="4">The sequence shown here is derived from an EMBL/GenBank/DDBJ whole genome shotgun (WGS) entry which is preliminary data.</text>
</comment>